<organism evidence="2 3">
    <name type="scientific">Sarcophilus harrisii</name>
    <name type="common">Tasmanian devil</name>
    <name type="synonym">Sarcophilus laniarius</name>
    <dbReference type="NCBI Taxonomy" id="9305"/>
    <lineage>
        <taxon>Eukaryota</taxon>
        <taxon>Metazoa</taxon>
        <taxon>Chordata</taxon>
        <taxon>Craniata</taxon>
        <taxon>Vertebrata</taxon>
        <taxon>Euteleostomi</taxon>
        <taxon>Mammalia</taxon>
        <taxon>Metatheria</taxon>
        <taxon>Dasyuromorphia</taxon>
        <taxon>Dasyuridae</taxon>
        <taxon>Sarcophilus</taxon>
    </lineage>
</organism>
<evidence type="ECO:0000256" key="1">
    <source>
        <dbReference type="SAM" id="MobiDB-lite"/>
    </source>
</evidence>
<name>A0A7N4PIJ5_SARHA</name>
<proteinExistence type="predicted"/>
<reference evidence="2" key="3">
    <citation type="submission" date="2025-09" db="UniProtKB">
        <authorList>
            <consortium name="Ensembl"/>
        </authorList>
    </citation>
    <scope>IDENTIFICATION</scope>
</reference>
<evidence type="ECO:0000313" key="2">
    <source>
        <dbReference type="Ensembl" id="ENSSHAP00000037551.1"/>
    </source>
</evidence>
<dbReference type="Proteomes" id="UP000007648">
    <property type="component" value="Unassembled WGS sequence"/>
</dbReference>
<feature type="compositionally biased region" description="Pro residues" evidence="1">
    <location>
        <begin position="12"/>
        <end position="33"/>
    </location>
</feature>
<dbReference type="Ensembl" id="ENSSHAT00000043790.1">
    <property type="protein sequence ID" value="ENSSHAP00000037551.1"/>
    <property type="gene ID" value="ENSSHAG00000024759.1"/>
</dbReference>
<reference evidence="2" key="2">
    <citation type="submission" date="2025-08" db="UniProtKB">
        <authorList>
            <consortium name="Ensembl"/>
        </authorList>
    </citation>
    <scope>IDENTIFICATION</scope>
</reference>
<keyword evidence="3" id="KW-1185">Reference proteome</keyword>
<feature type="region of interest" description="Disordered" evidence="1">
    <location>
        <begin position="1"/>
        <end position="40"/>
    </location>
</feature>
<evidence type="ECO:0000313" key="3">
    <source>
        <dbReference type="Proteomes" id="UP000007648"/>
    </source>
</evidence>
<sequence>GQEQAAPCQDLPQPPGPLRAPSLPPCPPLPPGAAPGLTGVKDGLQRLDVRGHPRNPVDPDLLNASFLHLLHTLPDDVGHFGALSPVGRGWAAGTQGPLGPTAPTPSPYKGRN</sequence>
<dbReference type="InParanoid" id="A0A7N4PIJ5"/>
<feature type="region of interest" description="Disordered" evidence="1">
    <location>
        <begin position="90"/>
        <end position="112"/>
    </location>
</feature>
<protein>
    <submittedName>
        <fullName evidence="2">Uncharacterized protein</fullName>
    </submittedName>
</protein>
<reference evidence="2 3" key="1">
    <citation type="journal article" date="2011" name="Proc. Natl. Acad. Sci. U.S.A.">
        <title>Genetic diversity and population structure of the endangered marsupial Sarcophilus harrisii (Tasmanian devil).</title>
        <authorList>
            <person name="Miller W."/>
            <person name="Hayes V.M."/>
            <person name="Ratan A."/>
            <person name="Petersen D.C."/>
            <person name="Wittekindt N.E."/>
            <person name="Miller J."/>
            <person name="Walenz B."/>
            <person name="Knight J."/>
            <person name="Qi J."/>
            <person name="Zhao F."/>
            <person name="Wang Q."/>
            <person name="Bedoya-Reina O.C."/>
            <person name="Katiyar N."/>
            <person name="Tomsho L.P."/>
            <person name="Kasson L.M."/>
            <person name="Hardie R.A."/>
            <person name="Woodbridge P."/>
            <person name="Tindall E.A."/>
            <person name="Bertelsen M.F."/>
            <person name="Dixon D."/>
            <person name="Pyecroft S."/>
            <person name="Helgen K.M."/>
            <person name="Lesk A.M."/>
            <person name="Pringle T.H."/>
            <person name="Patterson N."/>
            <person name="Zhang Y."/>
            <person name="Kreiss A."/>
            <person name="Woods G.M."/>
            <person name="Jones M.E."/>
            <person name="Schuster S.C."/>
        </authorList>
    </citation>
    <scope>NUCLEOTIDE SEQUENCE [LARGE SCALE GENOMIC DNA]</scope>
</reference>
<dbReference type="GeneTree" id="ENSGT01130000280303"/>
<accession>A0A7N4PIJ5</accession>
<dbReference type="AlphaFoldDB" id="A0A7N4PIJ5"/>